<dbReference type="Proteomes" id="UP000737018">
    <property type="component" value="Unassembled WGS sequence"/>
</dbReference>
<comment type="similarity">
    <text evidence="1">Belongs to the CCDC93 family.</text>
</comment>
<evidence type="ECO:0000259" key="4">
    <source>
        <dbReference type="Pfam" id="PF21673"/>
    </source>
</evidence>
<evidence type="ECO:0008006" key="7">
    <source>
        <dbReference type="Google" id="ProtNLM"/>
    </source>
</evidence>
<feature type="domain" description="CCDC93 N-terminal" evidence="4">
    <location>
        <begin position="7"/>
        <end position="116"/>
    </location>
</feature>
<dbReference type="InterPro" id="IPR019159">
    <property type="entry name" value="CCDC93_CC"/>
</dbReference>
<evidence type="ECO:0000313" key="5">
    <source>
        <dbReference type="EMBL" id="KAF3972188.1"/>
    </source>
</evidence>
<sequence>MAEFQSESTSPLDPIFDLLLSVGYADARKTDISASKRLSDGLAWCVTAVNSDGPRFDEVPDDETLTQQEEIEIGKQGIEESLRSMGCPHSLEASQIETLDGNAVFPVVQWLVNRIRLSLSDDENQQELNVMSQLKLLRERIDKEGASIAVQKLISLMESLKHLERQESEFQPNCNVTHLELQAEVIELEGRIASGCDSKSLSHSLNQSFIEPLEKLNSAKKELAARYRSIVAVKRQLDDVPSQSELIQYERRFSELYVHIQEKLRQTRKCYGTYNALLEIKELMLKETSLLNSISSQYAAVVASYCRSVPAAFSASTPLASVSEGLQVQGHAFTARRVLLIDSIERFPLSADKVQLGLLEEQKVCDALKQRYAVAVAEQRHCYSLLKAFQEECAMNEKLRCQTSI</sequence>
<feature type="domain" description="CCDC93 coiled-coil" evidence="3">
    <location>
        <begin position="124"/>
        <end position="303"/>
    </location>
</feature>
<accession>A0A8J4RYH0</accession>
<dbReference type="EMBL" id="JRKL02000355">
    <property type="protein sequence ID" value="KAF3972188.1"/>
    <property type="molecule type" value="Genomic_DNA"/>
</dbReference>
<dbReference type="Pfam" id="PF21673">
    <property type="entry name" value="CCDC93_N"/>
    <property type="match status" value="1"/>
</dbReference>
<proteinExistence type="inferred from homology"/>
<protein>
    <recommendedName>
        <fullName evidence="7">Coiled-coil domain-containing protein 93</fullName>
    </recommendedName>
</protein>
<dbReference type="OrthoDB" id="16092at2759"/>
<name>A0A8J4RYH0_9ROSI</name>
<evidence type="ECO:0000256" key="2">
    <source>
        <dbReference type="ARBA" id="ARBA00023054"/>
    </source>
</evidence>
<dbReference type="PANTHER" id="PTHR16441">
    <property type="entry name" value="FIDIPIDINE"/>
    <property type="match status" value="1"/>
</dbReference>
<organism evidence="5 6">
    <name type="scientific">Castanea mollissima</name>
    <name type="common">Chinese chestnut</name>
    <dbReference type="NCBI Taxonomy" id="60419"/>
    <lineage>
        <taxon>Eukaryota</taxon>
        <taxon>Viridiplantae</taxon>
        <taxon>Streptophyta</taxon>
        <taxon>Embryophyta</taxon>
        <taxon>Tracheophyta</taxon>
        <taxon>Spermatophyta</taxon>
        <taxon>Magnoliopsida</taxon>
        <taxon>eudicotyledons</taxon>
        <taxon>Gunneridae</taxon>
        <taxon>Pentapetalae</taxon>
        <taxon>rosids</taxon>
        <taxon>fabids</taxon>
        <taxon>Fagales</taxon>
        <taxon>Fagaceae</taxon>
        <taxon>Castanea</taxon>
    </lineage>
</organism>
<keyword evidence="2" id="KW-0175">Coiled coil</keyword>
<keyword evidence="6" id="KW-1185">Reference proteome</keyword>
<dbReference type="GO" id="GO:0006893">
    <property type="term" value="P:Golgi to plasma membrane transport"/>
    <property type="evidence" value="ECO:0007669"/>
    <property type="project" value="TreeGrafter"/>
</dbReference>
<reference evidence="5" key="1">
    <citation type="submission" date="2020-03" db="EMBL/GenBank/DDBJ databases">
        <title>Castanea mollissima Vanexum genome sequencing.</title>
        <authorList>
            <person name="Staton M."/>
        </authorList>
    </citation>
    <scope>NUCLEOTIDE SEQUENCE</scope>
    <source>
        <tissue evidence="5">Leaf</tissue>
    </source>
</reference>
<comment type="caution">
    <text evidence="5">The sequence shown here is derived from an EMBL/GenBank/DDBJ whole genome shotgun (WGS) entry which is preliminary data.</text>
</comment>
<dbReference type="InterPro" id="IPR039116">
    <property type="entry name" value="CCDC93"/>
</dbReference>
<evidence type="ECO:0000313" key="6">
    <source>
        <dbReference type="Proteomes" id="UP000737018"/>
    </source>
</evidence>
<gene>
    <name evidence="5" type="ORF">CMV_004286</name>
</gene>
<dbReference type="PANTHER" id="PTHR16441:SF0">
    <property type="entry name" value="COILED-COIL DOMAIN-CONTAINING PROTEIN 93"/>
    <property type="match status" value="1"/>
</dbReference>
<dbReference type="AlphaFoldDB" id="A0A8J4RYH0"/>
<evidence type="ECO:0000256" key="1">
    <source>
        <dbReference type="ARBA" id="ARBA00007219"/>
    </source>
</evidence>
<dbReference type="Pfam" id="PF09762">
    <property type="entry name" value="CCDC93_CC"/>
    <property type="match status" value="1"/>
</dbReference>
<dbReference type="InterPro" id="IPR048747">
    <property type="entry name" value="CCDC93_N"/>
</dbReference>
<evidence type="ECO:0000259" key="3">
    <source>
        <dbReference type="Pfam" id="PF09762"/>
    </source>
</evidence>